<protein>
    <submittedName>
        <fullName evidence="1">Tetratricopeptide repeat protein</fullName>
    </submittedName>
</protein>
<dbReference type="InterPro" id="IPR019734">
    <property type="entry name" value="TPR_rpt"/>
</dbReference>
<dbReference type="Proteomes" id="UP000291562">
    <property type="component" value="Chromosome"/>
</dbReference>
<accession>A0A411HL79</accession>
<dbReference type="PANTHER" id="PTHR43861">
    <property type="entry name" value="TRANS-ACONITATE 2-METHYLTRANSFERASE-RELATED"/>
    <property type="match status" value="1"/>
</dbReference>
<reference evidence="1 2" key="1">
    <citation type="submission" date="2019-01" db="EMBL/GenBank/DDBJ databases">
        <title>Pseudolysobacter antarctica gen. nov., sp. nov., isolated from Fildes Peninsula, Antarctica.</title>
        <authorList>
            <person name="Wei Z."/>
            <person name="Peng F."/>
        </authorList>
    </citation>
    <scope>NUCLEOTIDE SEQUENCE [LARGE SCALE GENOMIC DNA]</scope>
    <source>
        <strain evidence="1 2">AQ6-296</strain>
    </source>
</reference>
<dbReference type="Gene3D" id="1.25.40.10">
    <property type="entry name" value="Tetratricopeptide repeat domain"/>
    <property type="match status" value="1"/>
</dbReference>
<evidence type="ECO:0000313" key="1">
    <source>
        <dbReference type="EMBL" id="QBB71253.1"/>
    </source>
</evidence>
<dbReference type="EMBL" id="CP035704">
    <property type="protein sequence ID" value="QBB71253.1"/>
    <property type="molecule type" value="Genomic_DNA"/>
</dbReference>
<gene>
    <name evidence="1" type="ORF">ELE36_13295</name>
</gene>
<keyword evidence="2" id="KW-1185">Reference proteome</keyword>
<dbReference type="KEGG" id="xbc:ELE36_13295"/>
<evidence type="ECO:0000313" key="2">
    <source>
        <dbReference type="Proteomes" id="UP000291562"/>
    </source>
</evidence>
<dbReference type="CDD" id="cd02440">
    <property type="entry name" value="AdoMet_MTases"/>
    <property type="match status" value="1"/>
</dbReference>
<dbReference type="SUPFAM" id="SSF53335">
    <property type="entry name" value="S-adenosyl-L-methionine-dependent methyltransferases"/>
    <property type="match status" value="1"/>
</dbReference>
<proteinExistence type="predicted"/>
<dbReference type="InterPro" id="IPR029063">
    <property type="entry name" value="SAM-dependent_MTases_sf"/>
</dbReference>
<dbReference type="Gene3D" id="3.40.50.150">
    <property type="entry name" value="Vaccinia Virus protein VP39"/>
    <property type="match status" value="1"/>
</dbReference>
<sequence length="437" mass="47556">MTEADTPDTNLVKLRSIEADIATGKFSEAAAALNALSIASPTDARIYLTAAILARAAKNPRQEILSLQHAIAAAPRWLPAQIELARVLSREGQHAQAIAVIHQAAVLEPREINVLEAAVAIANAAGDFVAAQGYLQTALELRPDDTQITSALAVSLAKQSYFEQAEIHLRRVLDKNPDDPFALGWLGTCLIGLGRKDEAATFLAHGAALVPENESLRFYLAIARGETPRTQPKELMREFFDGYASQFDQHLVGKLKYRVPIKVAEIILKARQDRDISVLDLGCGTGLLGAYLGRIKGAFVGVDVSVKMIEQAVRYDVYTDLRQADLLEELQRTSPGSFDYITANDVFIYVGDLCEIIPASFVALRSGGTMIFSCETASDDEGALVLRPSKRYAHSRRSIEALCRDAGFSRCVIEPIDLRLDEGTIPVAGFIAVAHKQ</sequence>
<dbReference type="PANTHER" id="PTHR43861:SF1">
    <property type="entry name" value="TRANS-ACONITATE 2-METHYLTRANSFERASE"/>
    <property type="match status" value="1"/>
</dbReference>
<dbReference type="OrthoDB" id="9809392at2"/>
<dbReference type="SMART" id="SM00028">
    <property type="entry name" value="TPR"/>
    <property type="match status" value="5"/>
</dbReference>
<dbReference type="Pfam" id="PF13489">
    <property type="entry name" value="Methyltransf_23"/>
    <property type="match status" value="1"/>
</dbReference>
<name>A0A411HL79_9GAMM</name>
<organism evidence="1 2">
    <name type="scientific">Pseudolysobacter antarcticus</name>
    <dbReference type="NCBI Taxonomy" id="2511995"/>
    <lineage>
        <taxon>Bacteria</taxon>
        <taxon>Pseudomonadati</taxon>
        <taxon>Pseudomonadota</taxon>
        <taxon>Gammaproteobacteria</taxon>
        <taxon>Lysobacterales</taxon>
        <taxon>Rhodanobacteraceae</taxon>
        <taxon>Pseudolysobacter</taxon>
    </lineage>
</organism>
<dbReference type="InterPro" id="IPR011990">
    <property type="entry name" value="TPR-like_helical_dom_sf"/>
</dbReference>
<dbReference type="RefSeq" id="WP_129834075.1">
    <property type="nucleotide sequence ID" value="NZ_CP035704.1"/>
</dbReference>
<dbReference type="Pfam" id="PF14559">
    <property type="entry name" value="TPR_19"/>
    <property type="match status" value="1"/>
</dbReference>
<dbReference type="AlphaFoldDB" id="A0A411HL79"/>
<dbReference type="SUPFAM" id="SSF48452">
    <property type="entry name" value="TPR-like"/>
    <property type="match status" value="1"/>
</dbReference>